<keyword evidence="1" id="KW-0472">Membrane</keyword>
<feature type="transmembrane region" description="Helical" evidence="1">
    <location>
        <begin position="12"/>
        <end position="28"/>
    </location>
</feature>
<reference evidence="3 4" key="1">
    <citation type="submission" date="2018-06" db="EMBL/GenBank/DDBJ databases">
        <authorList>
            <consortium name="Pathogen Informatics"/>
            <person name="Doyle S."/>
        </authorList>
    </citation>
    <scope>NUCLEOTIDE SEQUENCE [LARGE SCALE GENOMIC DNA]</scope>
    <source>
        <strain evidence="3 4">NCTC8622</strain>
    </source>
</reference>
<keyword evidence="3" id="KW-0808">Transferase</keyword>
<dbReference type="GO" id="GO:0007165">
    <property type="term" value="P:signal transduction"/>
    <property type="evidence" value="ECO:0007669"/>
    <property type="project" value="InterPro"/>
</dbReference>
<evidence type="ECO:0000313" key="3">
    <source>
        <dbReference type="EMBL" id="STI86893.1"/>
    </source>
</evidence>
<dbReference type="SUPFAM" id="SSF158472">
    <property type="entry name" value="HAMP domain-like"/>
    <property type="match status" value="1"/>
</dbReference>
<dbReference type="EC" id="2.7.13.3" evidence="3"/>
<dbReference type="SMART" id="SM00304">
    <property type="entry name" value="HAMP"/>
    <property type="match status" value="1"/>
</dbReference>
<dbReference type="EMBL" id="UGCP01000002">
    <property type="protein sequence ID" value="STI86893.1"/>
    <property type="molecule type" value="Genomic_DNA"/>
</dbReference>
<keyword evidence="1" id="KW-1133">Transmembrane helix</keyword>
<dbReference type="Pfam" id="PF00672">
    <property type="entry name" value="HAMP"/>
    <property type="match status" value="1"/>
</dbReference>
<keyword evidence="3" id="KW-0418">Kinase</keyword>
<dbReference type="GO" id="GO:0004673">
    <property type="term" value="F:protein histidine kinase activity"/>
    <property type="evidence" value="ECO:0007669"/>
    <property type="project" value="UniProtKB-EC"/>
</dbReference>
<dbReference type="Proteomes" id="UP000254079">
    <property type="component" value="Unassembled WGS sequence"/>
</dbReference>
<dbReference type="AlphaFoldDB" id="A0A376UD06"/>
<evidence type="ECO:0000256" key="1">
    <source>
        <dbReference type="SAM" id="Phobius"/>
    </source>
</evidence>
<dbReference type="GO" id="GO:0016020">
    <property type="term" value="C:membrane"/>
    <property type="evidence" value="ECO:0007669"/>
    <property type="project" value="InterPro"/>
</dbReference>
<sequence length="96" mass="10788">MHAGNTACYCWGWFPLCALILILWRVVYRSVTRPLAEQTQALQRLLDGDIDSPFPETAGVRELDTIGRLMDAFRSNVHALNRHREQLAGAGQSAYS</sequence>
<evidence type="ECO:0000313" key="4">
    <source>
        <dbReference type="Proteomes" id="UP000254079"/>
    </source>
</evidence>
<organism evidence="3 4">
    <name type="scientific">Escherichia coli</name>
    <dbReference type="NCBI Taxonomy" id="562"/>
    <lineage>
        <taxon>Bacteria</taxon>
        <taxon>Pseudomonadati</taxon>
        <taxon>Pseudomonadota</taxon>
        <taxon>Gammaproteobacteria</taxon>
        <taxon>Enterobacterales</taxon>
        <taxon>Enterobacteriaceae</taxon>
        <taxon>Escherichia</taxon>
    </lineage>
</organism>
<dbReference type="Gene3D" id="6.10.340.10">
    <property type="match status" value="1"/>
</dbReference>
<proteinExistence type="predicted"/>
<protein>
    <submittedName>
        <fullName evidence="3">Hybrid sensory histidine kinase TorS</fullName>
        <ecNumber evidence="3">2.7.13.3</ecNumber>
    </submittedName>
</protein>
<keyword evidence="1" id="KW-0812">Transmembrane</keyword>
<dbReference type="InterPro" id="IPR003660">
    <property type="entry name" value="HAMP_dom"/>
</dbReference>
<feature type="domain" description="HAMP" evidence="2">
    <location>
        <begin position="29"/>
        <end position="82"/>
    </location>
</feature>
<dbReference type="CDD" id="cd06225">
    <property type="entry name" value="HAMP"/>
    <property type="match status" value="1"/>
</dbReference>
<accession>A0A376UD06</accession>
<name>A0A376UD06_ECOLX</name>
<gene>
    <name evidence="3" type="primary">torS_3</name>
    <name evidence="3" type="ORF">NCTC8622_06035</name>
</gene>
<dbReference type="PROSITE" id="PS50885">
    <property type="entry name" value="HAMP"/>
    <property type="match status" value="1"/>
</dbReference>
<evidence type="ECO:0000259" key="2">
    <source>
        <dbReference type="PROSITE" id="PS50885"/>
    </source>
</evidence>